<evidence type="ECO:0000313" key="2">
    <source>
        <dbReference type="Proteomes" id="UP000775877"/>
    </source>
</evidence>
<accession>A0A955RGW6</accession>
<evidence type="ECO:0000313" key="1">
    <source>
        <dbReference type="EMBL" id="MCA9381344.1"/>
    </source>
</evidence>
<gene>
    <name evidence="1" type="ORF">KC678_03705</name>
</gene>
<protein>
    <submittedName>
        <fullName evidence="1">Uncharacterized protein</fullName>
    </submittedName>
</protein>
<sequence>MDLLAKTFQGLWHAVKSKEVAPGIVFLEDQSKRLEIISESVLNTSRSIQVVGSEQYIGSQGQTLFLPVKIDIFSSVELNQKLYLNLTLLSSVAIRKQMVNRWEKDSPIMERMRFLQTMGILNQELDQLFNGFYSFQEEIFNKLKFELKLSV</sequence>
<reference evidence="1" key="2">
    <citation type="journal article" date="2021" name="Microbiome">
        <title>Successional dynamics and alternative stable states in a saline activated sludge microbial community over 9 years.</title>
        <authorList>
            <person name="Wang Y."/>
            <person name="Ye J."/>
            <person name="Ju F."/>
            <person name="Liu L."/>
            <person name="Boyd J.A."/>
            <person name="Deng Y."/>
            <person name="Parks D.H."/>
            <person name="Jiang X."/>
            <person name="Yin X."/>
            <person name="Woodcroft B.J."/>
            <person name="Tyson G.W."/>
            <person name="Hugenholtz P."/>
            <person name="Polz M.F."/>
            <person name="Zhang T."/>
        </authorList>
    </citation>
    <scope>NUCLEOTIDE SEQUENCE</scope>
    <source>
        <strain evidence="1">HKST-UBA13</strain>
    </source>
</reference>
<feature type="non-terminal residue" evidence="1">
    <location>
        <position position="151"/>
    </location>
</feature>
<reference evidence="1" key="1">
    <citation type="submission" date="2020-04" db="EMBL/GenBank/DDBJ databases">
        <authorList>
            <person name="Zhang T."/>
        </authorList>
    </citation>
    <scope>NUCLEOTIDE SEQUENCE</scope>
    <source>
        <strain evidence="1">HKST-UBA13</strain>
    </source>
</reference>
<name>A0A955RGW6_9BACT</name>
<comment type="caution">
    <text evidence="1">The sequence shown here is derived from an EMBL/GenBank/DDBJ whole genome shotgun (WGS) entry which is preliminary data.</text>
</comment>
<dbReference type="Proteomes" id="UP000775877">
    <property type="component" value="Unassembled WGS sequence"/>
</dbReference>
<dbReference type="EMBL" id="JAGQLJ010000083">
    <property type="protein sequence ID" value="MCA9381344.1"/>
    <property type="molecule type" value="Genomic_DNA"/>
</dbReference>
<dbReference type="AlphaFoldDB" id="A0A955RGW6"/>
<organism evidence="1 2">
    <name type="scientific">Candidatus Dojkabacteria bacterium</name>
    <dbReference type="NCBI Taxonomy" id="2099670"/>
    <lineage>
        <taxon>Bacteria</taxon>
        <taxon>Candidatus Dojkabacteria</taxon>
    </lineage>
</organism>
<proteinExistence type="predicted"/>